<dbReference type="Proteomes" id="UP000250078">
    <property type="component" value="Unassembled WGS sequence"/>
</dbReference>
<evidence type="ECO:0000313" key="2">
    <source>
        <dbReference type="Proteomes" id="UP000250078"/>
    </source>
</evidence>
<evidence type="ECO:0000313" key="1">
    <source>
        <dbReference type="EMBL" id="OCK88223.1"/>
    </source>
</evidence>
<gene>
    <name evidence="1" type="ORF">K441DRAFT_621678</name>
</gene>
<sequence>MGFEYALVHVKYTIPPGIILSLIYRPLSTKLDIYKIAFLITVAVVSTIPWDSYLIRNRVWTYPPNVVIGPKLFDIPAEELFFFVIQTYNTSLLYLLFSKPTFHPIYIRTERPPAHPRGPRNAQWRFYKLLGQLLLAMIIKAGLDMVRGRGRTMYMGLIMIWAGSFLMLLWSLAYQFIIGLPLSNTIIPIILPTLYLCVVDTFALKRGTWVIEGGTKIGFHLWDGLEIEEALFFLVTNTLIVFGLVAFDNACAILHAFPDMFPNVPSLPSPLMLVKALINPASRYDEERINGLQDAVDRLRRKSRSFYLASAAFQGRLRIDLLLLYSFCRVADDLIDNATSAAEARIWIEKFRYFLDISYEPSQAKIVAKEYVEAQFPPDAQSALLQLPTEYLSPEPFNDLLRGFEMDLAFSKLQIGGCISPIEAEFDLDLYARRVAGTVAELYLELVFYHYRSSISNEEEQLFLQAGGRMGVALQYVNIARDISVDAKIGRAYLPLTWLHGEGLTLEAVIKNPQGTRIEKLRSRLLDRAFEIYEEARGTIEDLPDEVRGAMRVAVESYMEIGRALRQEDYEVKAGRATVPKLKRVRVAWQALNK</sequence>
<keyword evidence="2" id="KW-1185">Reference proteome</keyword>
<reference evidence="1 2" key="1">
    <citation type="journal article" date="2016" name="Nat. Commun.">
        <title>Ectomycorrhizal ecology is imprinted in the genome of the dominant symbiotic fungus Cenococcum geophilum.</title>
        <authorList>
            <consortium name="DOE Joint Genome Institute"/>
            <person name="Peter M."/>
            <person name="Kohler A."/>
            <person name="Ohm R.A."/>
            <person name="Kuo A."/>
            <person name="Krutzmann J."/>
            <person name="Morin E."/>
            <person name="Arend M."/>
            <person name="Barry K.W."/>
            <person name="Binder M."/>
            <person name="Choi C."/>
            <person name="Clum A."/>
            <person name="Copeland A."/>
            <person name="Grisel N."/>
            <person name="Haridas S."/>
            <person name="Kipfer T."/>
            <person name="LaButti K."/>
            <person name="Lindquist E."/>
            <person name="Lipzen A."/>
            <person name="Maire R."/>
            <person name="Meier B."/>
            <person name="Mihaltcheva S."/>
            <person name="Molinier V."/>
            <person name="Murat C."/>
            <person name="Poggeler S."/>
            <person name="Quandt C.A."/>
            <person name="Sperisen C."/>
            <person name="Tritt A."/>
            <person name="Tisserant E."/>
            <person name="Crous P.W."/>
            <person name="Henrissat B."/>
            <person name="Nehls U."/>
            <person name="Egli S."/>
            <person name="Spatafora J.W."/>
            <person name="Grigoriev I.V."/>
            <person name="Martin F.M."/>
        </authorList>
    </citation>
    <scope>NUCLEOTIDE SEQUENCE [LARGE SCALE GENOMIC DNA]</scope>
    <source>
        <strain evidence="1 2">1.58</strain>
    </source>
</reference>
<proteinExistence type="predicted"/>
<accession>A0ACC8EQZ2</accession>
<dbReference type="EMBL" id="KV748246">
    <property type="protein sequence ID" value="OCK88223.1"/>
    <property type="molecule type" value="Genomic_DNA"/>
</dbReference>
<organism evidence="1 2">
    <name type="scientific">Cenococcum geophilum 1.58</name>
    <dbReference type="NCBI Taxonomy" id="794803"/>
    <lineage>
        <taxon>Eukaryota</taxon>
        <taxon>Fungi</taxon>
        <taxon>Dikarya</taxon>
        <taxon>Ascomycota</taxon>
        <taxon>Pezizomycotina</taxon>
        <taxon>Dothideomycetes</taxon>
        <taxon>Pleosporomycetidae</taxon>
        <taxon>Gloniales</taxon>
        <taxon>Gloniaceae</taxon>
        <taxon>Cenococcum</taxon>
    </lineage>
</organism>
<protein>
    <submittedName>
        <fullName evidence="1">Lycopene beta-cyclase</fullName>
    </submittedName>
</protein>
<name>A0ACC8EQZ2_9PEZI</name>